<evidence type="ECO:0000313" key="1">
    <source>
        <dbReference type="EMBL" id="ASJ03793.1"/>
    </source>
</evidence>
<protein>
    <submittedName>
        <fullName evidence="1">Uncharacterized protein</fullName>
    </submittedName>
</protein>
<organism evidence="1 2">
    <name type="scientific">Thermococcus profundus</name>
    <dbReference type="NCBI Taxonomy" id="49899"/>
    <lineage>
        <taxon>Archaea</taxon>
        <taxon>Methanobacteriati</taxon>
        <taxon>Methanobacteriota</taxon>
        <taxon>Thermococci</taxon>
        <taxon>Thermococcales</taxon>
        <taxon>Thermococcaceae</taxon>
        <taxon>Thermococcus</taxon>
    </lineage>
</organism>
<name>A0A2Z2MDZ0_THEPR</name>
<dbReference type="EMBL" id="CP014862">
    <property type="protein sequence ID" value="ASJ03793.1"/>
    <property type="molecule type" value="Genomic_DNA"/>
</dbReference>
<dbReference type="OrthoDB" id="86028at2157"/>
<dbReference type="AlphaFoldDB" id="A0A2Z2MDZ0"/>
<evidence type="ECO:0000313" key="2">
    <source>
        <dbReference type="Proteomes" id="UP000250179"/>
    </source>
</evidence>
<proteinExistence type="predicted"/>
<dbReference type="Proteomes" id="UP000250179">
    <property type="component" value="Chromosome"/>
</dbReference>
<reference evidence="1 2" key="1">
    <citation type="submission" date="2016-03" db="EMBL/GenBank/DDBJ databases">
        <title>Complete genome sequence of Thermococcus profundus strain DT5432.</title>
        <authorList>
            <person name="Oger P.M."/>
        </authorList>
    </citation>
    <scope>NUCLEOTIDE SEQUENCE [LARGE SCALE GENOMIC DNA]</scope>
    <source>
        <strain evidence="1 2">DT 5432</strain>
    </source>
</reference>
<accession>A0A2Z2MDZ0</accession>
<sequence length="331" mass="36792">MSVDKGKAIKVMLAVFIGIAALFGTYSVAAYRTSPSTTRVEYKTSYVERGELTHMGFFSNESVYQNGTSLSYYPGKITRIITGNYMYATTPGAEGKYKAVLRTDYYVTSNKKRIYITNTTRESWSGEFSGSFSIPVTFDVGELENDLKEVQGGTGLYRASGDTYLMVEVNVPGREPFTQKVSLTTDTSGMLRFSNPAKDYKKVERHTNTTINKMDFAGREMTVSEGRTLFPAMALLFLVPPLGFAYTRREKKPGDEMKGLRKFIVDGVPSEVGSIDPVTLESAGDLGKVFDLVDKPIVHYVEGDQDVYAIVDGGVIYEYREVSRRGKKKAN</sequence>
<keyword evidence="2" id="KW-1185">Reference proteome</keyword>
<gene>
    <name evidence="1" type="ORF">A3L09_09700</name>
</gene>
<dbReference type="KEGG" id="tprf:A3L09_09700"/>